<dbReference type="SUPFAM" id="SSF51905">
    <property type="entry name" value="FAD/NAD(P)-binding domain"/>
    <property type="match status" value="1"/>
</dbReference>
<dbReference type="InterPro" id="IPR004099">
    <property type="entry name" value="Pyr_nucl-diS_OxRdtase_dimer"/>
</dbReference>
<keyword evidence="9 11" id="KW-0676">Redox-active center</keyword>
<keyword evidence="12" id="KW-0963">Cytoplasm</keyword>
<dbReference type="InterPro" id="IPR023753">
    <property type="entry name" value="FAD/NAD-binding_dom"/>
</dbReference>
<comment type="function">
    <text evidence="10 12">Catalyzes the reduction of glutathione disulfide (GSSG) to reduced glutathione (GSH). Constitutes the major mechanism to maintain a high GSH:GSSG ratio in the cytosol.</text>
</comment>
<evidence type="ECO:0000313" key="15">
    <source>
        <dbReference type="EMBL" id="KAL2039222.1"/>
    </source>
</evidence>
<dbReference type="SUPFAM" id="SSF55424">
    <property type="entry name" value="FAD/NAD-linked reductases, dimerisation (C-terminal) domain"/>
    <property type="match status" value="1"/>
</dbReference>
<keyword evidence="7 11" id="KW-0560">Oxidoreductase</keyword>
<evidence type="ECO:0000256" key="4">
    <source>
        <dbReference type="ARBA" id="ARBA00017111"/>
    </source>
</evidence>
<dbReference type="PIRSF" id="PIRSF000350">
    <property type="entry name" value="Mercury_reductase_MerA"/>
    <property type="match status" value="1"/>
</dbReference>
<dbReference type="PANTHER" id="PTHR42737:SF1">
    <property type="entry name" value="GLUTATHIONE REDUCTASE"/>
    <property type="match status" value="1"/>
</dbReference>
<keyword evidence="5 11" id="KW-0285">Flavoprotein</keyword>
<evidence type="ECO:0000256" key="11">
    <source>
        <dbReference type="RuleBase" id="RU003691"/>
    </source>
</evidence>
<reference evidence="15 16" key="1">
    <citation type="submission" date="2024-09" db="EMBL/GenBank/DDBJ databases">
        <title>Rethinking Asexuality: The Enigmatic Case of Functional Sexual Genes in Lepraria (Stereocaulaceae).</title>
        <authorList>
            <person name="Doellman M."/>
            <person name="Sun Y."/>
            <person name="Barcenas-Pena A."/>
            <person name="Lumbsch H.T."/>
            <person name="Grewe F."/>
        </authorList>
    </citation>
    <scope>NUCLEOTIDE SEQUENCE [LARGE SCALE GENOMIC DNA]</scope>
    <source>
        <strain evidence="15 16">Mercado 3170</strain>
    </source>
</reference>
<proteinExistence type="inferred from homology"/>
<dbReference type="InterPro" id="IPR016156">
    <property type="entry name" value="FAD/NAD-linked_Rdtase_dimer_sf"/>
</dbReference>
<dbReference type="InterPro" id="IPR006322">
    <property type="entry name" value="Glutathione_Rdtase_euk/bac"/>
</dbReference>
<dbReference type="Pfam" id="PF02852">
    <property type="entry name" value="Pyr_redox_dim"/>
    <property type="match status" value="1"/>
</dbReference>
<dbReference type="InterPro" id="IPR001100">
    <property type="entry name" value="Pyr_nuc-diS_OxRdtase"/>
</dbReference>
<evidence type="ECO:0000256" key="9">
    <source>
        <dbReference type="ARBA" id="ARBA00023284"/>
    </source>
</evidence>
<evidence type="ECO:0000256" key="3">
    <source>
        <dbReference type="ARBA" id="ARBA00012607"/>
    </source>
</evidence>
<evidence type="ECO:0000256" key="12">
    <source>
        <dbReference type="RuleBase" id="RU365016"/>
    </source>
</evidence>
<evidence type="ECO:0000256" key="8">
    <source>
        <dbReference type="ARBA" id="ARBA00023157"/>
    </source>
</evidence>
<dbReference type="InterPro" id="IPR012999">
    <property type="entry name" value="Pyr_OxRdtase_I_AS"/>
</dbReference>
<protein>
    <recommendedName>
        <fullName evidence="4 12">Glutathione reductase</fullName>
        <ecNumber evidence="3 12">1.8.1.7</ecNumber>
    </recommendedName>
</protein>
<comment type="similarity">
    <text evidence="2 11">Belongs to the class-I pyridine nucleotide-disulfide oxidoreductase family.</text>
</comment>
<evidence type="ECO:0000256" key="2">
    <source>
        <dbReference type="ARBA" id="ARBA00007532"/>
    </source>
</evidence>
<dbReference type="InterPro" id="IPR046952">
    <property type="entry name" value="GSHR/TRXR-like"/>
</dbReference>
<comment type="cofactor">
    <cofactor evidence="1 12">
        <name>FAD</name>
        <dbReference type="ChEBI" id="CHEBI:57692"/>
    </cofactor>
</comment>
<dbReference type="NCBIfam" id="TIGR01421">
    <property type="entry name" value="gluta_reduc_1"/>
    <property type="match status" value="1"/>
</dbReference>
<comment type="catalytic activity">
    <reaction evidence="12">
        <text>2 glutathione + NADP(+) = glutathione disulfide + NADPH + H(+)</text>
        <dbReference type="Rhea" id="RHEA:11740"/>
        <dbReference type="ChEBI" id="CHEBI:15378"/>
        <dbReference type="ChEBI" id="CHEBI:57783"/>
        <dbReference type="ChEBI" id="CHEBI:57925"/>
        <dbReference type="ChEBI" id="CHEBI:58297"/>
        <dbReference type="ChEBI" id="CHEBI:58349"/>
        <dbReference type="EC" id="1.8.1.7"/>
    </reaction>
</comment>
<dbReference type="PANTHER" id="PTHR42737">
    <property type="entry name" value="GLUTATHIONE REDUCTASE"/>
    <property type="match status" value="1"/>
</dbReference>
<dbReference type="Proteomes" id="UP001590950">
    <property type="component" value="Unassembled WGS sequence"/>
</dbReference>
<dbReference type="InterPro" id="IPR036188">
    <property type="entry name" value="FAD/NAD-bd_sf"/>
</dbReference>
<dbReference type="EC" id="1.8.1.7" evidence="3 12"/>
<comment type="caution">
    <text evidence="15">The sequence shown here is derived from an EMBL/GenBank/DDBJ whole genome shotgun (WGS) entry which is preliminary data.</text>
</comment>
<dbReference type="Gene3D" id="3.30.390.30">
    <property type="match status" value="1"/>
</dbReference>
<evidence type="ECO:0000256" key="6">
    <source>
        <dbReference type="ARBA" id="ARBA00022827"/>
    </source>
</evidence>
<evidence type="ECO:0000256" key="5">
    <source>
        <dbReference type="ARBA" id="ARBA00022630"/>
    </source>
</evidence>
<dbReference type="PRINTS" id="PR00368">
    <property type="entry name" value="FADPNR"/>
</dbReference>
<feature type="domain" description="Pyridine nucleotide-disulphide oxidoreductase dimerisation" evidence="13">
    <location>
        <begin position="398"/>
        <end position="512"/>
    </location>
</feature>
<organism evidence="15 16">
    <name type="scientific">Stereocaulon virgatum</name>
    <dbReference type="NCBI Taxonomy" id="373712"/>
    <lineage>
        <taxon>Eukaryota</taxon>
        <taxon>Fungi</taxon>
        <taxon>Dikarya</taxon>
        <taxon>Ascomycota</taxon>
        <taxon>Pezizomycotina</taxon>
        <taxon>Lecanoromycetes</taxon>
        <taxon>OSLEUM clade</taxon>
        <taxon>Lecanoromycetidae</taxon>
        <taxon>Lecanorales</taxon>
        <taxon>Lecanorineae</taxon>
        <taxon>Stereocaulaceae</taxon>
        <taxon>Stereocaulon</taxon>
    </lineage>
</organism>
<accession>A0ABR3ZZX0</accession>
<sequence>MLYISRLILTSAPLRKVASSRLTTLSRQFSTAKPTMAPVTKQYDFIVIGGGSGGSGAARRAAGWYGAKTLLVENGRSGGTCVNVGCVPKKITWNFASVSEMLKDGVHYGYDIPKNIKFNFAEFKKKRDDNIKGLNAAYERNWNREHIDLVHGTATFKSPREVEVDIDDGETAIYTAPHILIATGGYPIKPNGIPGSELGITSDGFFDIEDLPKKMAFVGAGYIAVELAGVMNAIGVETHMFIRGETFLRSFDPMVQETLTQRYIDAGVIIHKSHKGFKEVVSLREGKGEEKLLKLIGNDGEEIEVNELLWAIGRNPEIEKLDPAKIGVKQGPKGHLVVDEYQNTNIEGVYALGDVTGQAELTPVAIAAGRALGNRLFGTHHKNGGPHLSTSKLDYSNIPTVVFAHPECGTVGMTEPAAVSKFGKENIKIYHTKFTPMFYSFHPAEEKKLQPCEYKLICQGPEEHIVGMHIIGPQSSEMMQGFGVAVKMGARKKDFDSCVAIHPTSAEELVTMK</sequence>
<evidence type="ECO:0000256" key="1">
    <source>
        <dbReference type="ARBA" id="ARBA00001974"/>
    </source>
</evidence>
<dbReference type="Pfam" id="PF07992">
    <property type="entry name" value="Pyr_redox_2"/>
    <property type="match status" value="1"/>
</dbReference>
<keyword evidence="6 11" id="KW-0274">FAD</keyword>
<dbReference type="Gene3D" id="3.50.50.60">
    <property type="entry name" value="FAD/NAD(P)-binding domain"/>
    <property type="match status" value="2"/>
</dbReference>
<comment type="subcellular location">
    <subcellularLocation>
        <location evidence="12">Cytoplasm</location>
    </subcellularLocation>
</comment>
<dbReference type="EMBL" id="JBEFKJ010000026">
    <property type="protein sequence ID" value="KAL2039222.1"/>
    <property type="molecule type" value="Genomic_DNA"/>
</dbReference>
<evidence type="ECO:0000256" key="10">
    <source>
        <dbReference type="ARBA" id="ARBA00056905"/>
    </source>
</evidence>
<feature type="domain" description="FAD/NAD(P)-binding" evidence="14">
    <location>
        <begin position="43"/>
        <end position="369"/>
    </location>
</feature>
<evidence type="ECO:0000256" key="7">
    <source>
        <dbReference type="ARBA" id="ARBA00023002"/>
    </source>
</evidence>
<gene>
    <name evidence="15" type="ORF">N7G274_007890</name>
</gene>
<dbReference type="PROSITE" id="PS00076">
    <property type="entry name" value="PYRIDINE_REDOX_1"/>
    <property type="match status" value="1"/>
</dbReference>
<dbReference type="NCBIfam" id="NF004776">
    <property type="entry name" value="PRK06116.1"/>
    <property type="match status" value="1"/>
</dbReference>
<evidence type="ECO:0000313" key="16">
    <source>
        <dbReference type="Proteomes" id="UP001590950"/>
    </source>
</evidence>
<dbReference type="PRINTS" id="PR00411">
    <property type="entry name" value="PNDRDTASEI"/>
</dbReference>
<name>A0ABR3ZZX0_9LECA</name>
<keyword evidence="16" id="KW-1185">Reference proteome</keyword>
<evidence type="ECO:0000259" key="13">
    <source>
        <dbReference type="Pfam" id="PF02852"/>
    </source>
</evidence>
<keyword evidence="12" id="KW-0521">NADP</keyword>
<evidence type="ECO:0000259" key="14">
    <source>
        <dbReference type="Pfam" id="PF07992"/>
    </source>
</evidence>
<keyword evidence="8" id="KW-1015">Disulfide bond</keyword>